<evidence type="ECO:0000259" key="3">
    <source>
        <dbReference type="PROSITE" id="PS01031"/>
    </source>
</evidence>
<feature type="domain" description="SHSP" evidence="3">
    <location>
        <begin position="39"/>
        <end position="147"/>
    </location>
</feature>
<name>A0ABT5VBH8_9BACI</name>
<protein>
    <submittedName>
        <fullName evidence="4">Hsp20/alpha crystallin family protein</fullName>
    </submittedName>
</protein>
<proteinExistence type="inferred from homology"/>
<dbReference type="EMBL" id="JAOTPO010000003">
    <property type="protein sequence ID" value="MDE5412806.1"/>
    <property type="molecule type" value="Genomic_DNA"/>
</dbReference>
<dbReference type="Proteomes" id="UP001148125">
    <property type="component" value="Unassembled WGS sequence"/>
</dbReference>
<dbReference type="InterPro" id="IPR008978">
    <property type="entry name" value="HSP20-like_chaperone"/>
</dbReference>
<evidence type="ECO:0000256" key="2">
    <source>
        <dbReference type="RuleBase" id="RU003616"/>
    </source>
</evidence>
<dbReference type="InterPro" id="IPR031107">
    <property type="entry name" value="Small_HSP"/>
</dbReference>
<organism evidence="4 5">
    <name type="scientific">Alkalihalobacterium chitinilyticum</name>
    <dbReference type="NCBI Taxonomy" id="2980103"/>
    <lineage>
        <taxon>Bacteria</taxon>
        <taxon>Bacillati</taxon>
        <taxon>Bacillota</taxon>
        <taxon>Bacilli</taxon>
        <taxon>Bacillales</taxon>
        <taxon>Bacillaceae</taxon>
        <taxon>Alkalihalobacterium</taxon>
    </lineage>
</organism>
<sequence length="147" mass="17218">MSEKKKEPQLPDVIKKSYNDFLKSIDSFFYDAFQNIHNNGMFHSQIPVQTYETDSAFIIEAQLPGVKKEQIILDVYQSHVKIGVKQEEFMEEKNEVDKYVKQQFSSQVKERVIPLPFPVTQKDVKAKYQNGLLTIKVPNRRHVIDIE</sequence>
<dbReference type="InterPro" id="IPR002068">
    <property type="entry name" value="A-crystallin/Hsp20_dom"/>
</dbReference>
<evidence type="ECO:0000313" key="4">
    <source>
        <dbReference type="EMBL" id="MDE5412806.1"/>
    </source>
</evidence>
<accession>A0ABT5VBH8</accession>
<dbReference type="Gene3D" id="2.60.40.790">
    <property type="match status" value="1"/>
</dbReference>
<gene>
    <name evidence="4" type="ORF">N7Z68_05370</name>
</gene>
<evidence type="ECO:0000256" key="1">
    <source>
        <dbReference type="PROSITE-ProRule" id="PRU00285"/>
    </source>
</evidence>
<dbReference type="CDD" id="cd06464">
    <property type="entry name" value="ACD_sHsps-like"/>
    <property type="match status" value="1"/>
</dbReference>
<dbReference type="RefSeq" id="WP_275117442.1">
    <property type="nucleotide sequence ID" value="NZ_JAOTPO010000003.1"/>
</dbReference>
<comment type="caution">
    <text evidence="4">The sequence shown here is derived from an EMBL/GenBank/DDBJ whole genome shotgun (WGS) entry which is preliminary data.</text>
</comment>
<reference evidence="4" key="1">
    <citation type="submission" date="2024-05" db="EMBL/GenBank/DDBJ databases">
        <title>Alkalihalobacillus sp. strain MEB203 novel alkaliphilic bacterium from Lonar Lake, India.</title>
        <authorList>
            <person name="Joshi A."/>
            <person name="Thite S."/>
            <person name="Mengade P."/>
        </authorList>
    </citation>
    <scope>NUCLEOTIDE SEQUENCE</scope>
    <source>
        <strain evidence="4">MEB 203</strain>
    </source>
</reference>
<comment type="similarity">
    <text evidence="1 2">Belongs to the small heat shock protein (HSP20) family.</text>
</comment>
<dbReference type="PANTHER" id="PTHR11527">
    <property type="entry name" value="HEAT-SHOCK PROTEIN 20 FAMILY MEMBER"/>
    <property type="match status" value="1"/>
</dbReference>
<dbReference type="Pfam" id="PF00011">
    <property type="entry name" value="HSP20"/>
    <property type="match status" value="1"/>
</dbReference>
<keyword evidence="5" id="KW-1185">Reference proteome</keyword>
<evidence type="ECO:0000313" key="5">
    <source>
        <dbReference type="Proteomes" id="UP001148125"/>
    </source>
</evidence>
<dbReference type="PROSITE" id="PS01031">
    <property type="entry name" value="SHSP"/>
    <property type="match status" value="1"/>
</dbReference>
<dbReference type="SUPFAM" id="SSF49764">
    <property type="entry name" value="HSP20-like chaperones"/>
    <property type="match status" value="1"/>
</dbReference>